<organism evidence="1 2">
    <name type="scientific">Penicillium freii</name>
    <dbReference type="NCBI Taxonomy" id="48697"/>
    <lineage>
        <taxon>Eukaryota</taxon>
        <taxon>Fungi</taxon>
        <taxon>Dikarya</taxon>
        <taxon>Ascomycota</taxon>
        <taxon>Pezizomycotina</taxon>
        <taxon>Eurotiomycetes</taxon>
        <taxon>Eurotiomycetidae</taxon>
        <taxon>Eurotiales</taxon>
        <taxon>Aspergillaceae</taxon>
        <taxon>Penicillium</taxon>
    </lineage>
</organism>
<dbReference type="Proteomes" id="UP000055045">
    <property type="component" value="Unassembled WGS sequence"/>
</dbReference>
<evidence type="ECO:0008006" key="3">
    <source>
        <dbReference type="Google" id="ProtNLM"/>
    </source>
</evidence>
<evidence type="ECO:0000313" key="1">
    <source>
        <dbReference type="EMBL" id="KUM56010.1"/>
    </source>
</evidence>
<accession>A0A101M8Y3</accession>
<proteinExistence type="predicted"/>
<gene>
    <name evidence="1" type="ORF">ACN42_g11220</name>
</gene>
<keyword evidence="2" id="KW-1185">Reference proteome</keyword>
<protein>
    <recommendedName>
        <fullName evidence="3">Fungal N-terminal domain-containing protein</fullName>
    </recommendedName>
</protein>
<dbReference type="EMBL" id="LLXE01000575">
    <property type="protein sequence ID" value="KUM56010.1"/>
    <property type="molecule type" value="Genomic_DNA"/>
</dbReference>
<dbReference type="AlphaFoldDB" id="A0A101M8Y3"/>
<comment type="caution">
    <text evidence="1">The sequence shown here is derived from an EMBL/GenBank/DDBJ whole genome shotgun (WGS) entry which is preliminary data.</text>
</comment>
<reference evidence="1 2" key="1">
    <citation type="submission" date="2015-10" db="EMBL/GenBank/DDBJ databases">
        <title>Genome sequencing of Penicillium freii.</title>
        <authorList>
            <person name="Nguyen H.D."/>
            <person name="Visagie C.M."/>
            <person name="Seifert K.A."/>
        </authorList>
    </citation>
    <scope>NUCLEOTIDE SEQUENCE [LARGE SCALE GENOMIC DNA]</scope>
    <source>
        <strain evidence="1 2">DAOM 242723</strain>
    </source>
</reference>
<name>A0A101M8Y3_PENFR</name>
<evidence type="ECO:0000313" key="2">
    <source>
        <dbReference type="Proteomes" id="UP000055045"/>
    </source>
</evidence>
<sequence length="96" mass="11058">MEVQHTAHVGNRVEPDECAFRERHMISAIIKSSYDVVSTVELLSIGIQNAENILKFYMFYKDQRGEAGHVAEELEELLTDFRTILHSLRSEGYESK</sequence>